<dbReference type="AlphaFoldDB" id="A0A0F8Y9Q2"/>
<dbReference type="EMBL" id="LAZR01058204">
    <property type="protein sequence ID" value="KKK70410.1"/>
    <property type="molecule type" value="Genomic_DNA"/>
</dbReference>
<keyword evidence="1" id="KW-0175">Coiled coil</keyword>
<organism evidence="2">
    <name type="scientific">marine sediment metagenome</name>
    <dbReference type="NCBI Taxonomy" id="412755"/>
    <lineage>
        <taxon>unclassified sequences</taxon>
        <taxon>metagenomes</taxon>
        <taxon>ecological metagenomes</taxon>
    </lineage>
</organism>
<feature type="non-terminal residue" evidence="2">
    <location>
        <position position="1"/>
    </location>
</feature>
<evidence type="ECO:0000256" key="1">
    <source>
        <dbReference type="SAM" id="Coils"/>
    </source>
</evidence>
<reference evidence="2" key="1">
    <citation type="journal article" date="2015" name="Nature">
        <title>Complex archaea that bridge the gap between prokaryotes and eukaryotes.</title>
        <authorList>
            <person name="Spang A."/>
            <person name="Saw J.H."/>
            <person name="Jorgensen S.L."/>
            <person name="Zaremba-Niedzwiedzka K."/>
            <person name="Martijn J."/>
            <person name="Lind A.E."/>
            <person name="van Eijk R."/>
            <person name="Schleper C."/>
            <person name="Guy L."/>
            <person name="Ettema T.J."/>
        </authorList>
    </citation>
    <scope>NUCLEOTIDE SEQUENCE</scope>
</reference>
<accession>A0A0F8Y9Q2</accession>
<gene>
    <name evidence="2" type="ORF">LCGC14_2924290</name>
</gene>
<name>A0A0F8Y9Q2_9ZZZZ</name>
<protein>
    <submittedName>
        <fullName evidence="2">Uncharacterized protein</fullName>
    </submittedName>
</protein>
<proteinExistence type="predicted"/>
<feature type="coiled-coil region" evidence="1">
    <location>
        <begin position="4"/>
        <end position="31"/>
    </location>
</feature>
<evidence type="ECO:0000313" key="2">
    <source>
        <dbReference type="EMBL" id="KKK70410.1"/>
    </source>
</evidence>
<comment type="caution">
    <text evidence="2">The sequence shown here is derived from an EMBL/GenBank/DDBJ whole genome shotgun (WGS) entry which is preliminary data.</text>
</comment>
<sequence length="87" mass="10041">QKVIDDLNARIDTLETRIESLEAKLENRTESEPQVQMYECLSRPEVGEKECAGGFSKINEFNVSIRCYYSDFKITGWTNCQEGWVEA</sequence>